<dbReference type="PANTHER" id="PTHR30070:SF1">
    <property type="entry name" value="CYTOCHROME C BIOGENESIS B-RELATED"/>
    <property type="match status" value="1"/>
</dbReference>
<dbReference type="Pfam" id="PF03379">
    <property type="entry name" value="CcmB"/>
    <property type="match status" value="1"/>
</dbReference>
<organism evidence="13 14">
    <name type="scientific">Deinobacterium chartae</name>
    <dbReference type="NCBI Taxonomy" id="521158"/>
    <lineage>
        <taxon>Bacteria</taxon>
        <taxon>Thermotogati</taxon>
        <taxon>Deinococcota</taxon>
        <taxon>Deinococci</taxon>
        <taxon>Deinococcales</taxon>
        <taxon>Deinococcaceae</taxon>
        <taxon>Deinobacterium</taxon>
    </lineage>
</organism>
<accession>A0A841I2A3</accession>
<evidence type="ECO:0000256" key="2">
    <source>
        <dbReference type="ARBA" id="ARBA00004429"/>
    </source>
</evidence>
<keyword evidence="7" id="KW-0997">Cell inner membrane</keyword>
<comment type="subcellular location">
    <subcellularLocation>
        <location evidence="2">Cell inner membrane</location>
        <topology evidence="2">Multi-pass membrane protein</topology>
    </subcellularLocation>
</comment>
<dbReference type="AlphaFoldDB" id="A0A841I2A3"/>
<dbReference type="PRINTS" id="PR01414">
    <property type="entry name" value="CCMBBIOGNSIS"/>
</dbReference>
<evidence type="ECO:0000256" key="3">
    <source>
        <dbReference type="ARBA" id="ARBA00010544"/>
    </source>
</evidence>
<keyword evidence="14" id="KW-1185">Reference proteome</keyword>
<dbReference type="InterPro" id="IPR003544">
    <property type="entry name" value="Cyt_c_biogenesis_CcmB"/>
</dbReference>
<comment type="function">
    <text evidence="1">Required for the export of heme to the periplasm for the biogenesis of c-type cytochromes.</text>
</comment>
<dbReference type="EMBL" id="JACHHG010000005">
    <property type="protein sequence ID" value="MBB6098182.1"/>
    <property type="molecule type" value="Genomic_DNA"/>
</dbReference>
<evidence type="ECO:0000256" key="8">
    <source>
        <dbReference type="ARBA" id="ARBA00022692"/>
    </source>
</evidence>
<evidence type="ECO:0000256" key="9">
    <source>
        <dbReference type="ARBA" id="ARBA00022748"/>
    </source>
</evidence>
<dbReference type="GO" id="GO:0015232">
    <property type="term" value="F:heme transmembrane transporter activity"/>
    <property type="evidence" value="ECO:0007669"/>
    <property type="project" value="InterPro"/>
</dbReference>
<feature type="transmembrane region" description="Helical" evidence="12">
    <location>
        <begin position="201"/>
        <end position="223"/>
    </location>
</feature>
<evidence type="ECO:0000256" key="12">
    <source>
        <dbReference type="SAM" id="Phobius"/>
    </source>
</evidence>
<dbReference type="GO" id="GO:0017004">
    <property type="term" value="P:cytochrome complex assembly"/>
    <property type="evidence" value="ECO:0007669"/>
    <property type="project" value="UniProtKB-KW"/>
</dbReference>
<reference evidence="13 14" key="1">
    <citation type="submission" date="2020-08" db="EMBL/GenBank/DDBJ databases">
        <title>Genomic Encyclopedia of Type Strains, Phase IV (KMG-IV): sequencing the most valuable type-strain genomes for metagenomic binning, comparative biology and taxonomic classification.</title>
        <authorList>
            <person name="Goeker M."/>
        </authorList>
    </citation>
    <scope>NUCLEOTIDE SEQUENCE [LARGE SCALE GENOMIC DNA]</scope>
    <source>
        <strain evidence="13 14">DSM 21458</strain>
    </source>
</reference>
<keyword evidence="8 12" id="KW-0812">Transmembrane</keyword>
<keyword evidence="5" id="KW-0813">Transport</keyword>
<name>A0A841I2A3_9DEIO</name>
<evidence type="ECO:0000256" key="5">
    <source>
        <dbReference type="ARBA" id="ARBA00022448"/>
    </source>
</evidence>
<keyword evidence="11 12" id="KW-0472">Membrane</keyword>
<dbReference type="RefSeq" id="WP_183986354.1">
    <property type="nucleotide sequence ID" value="NZ_JACHHG010000005.1"/>
</dbReference>
<sequence length="225" mass="23908">MNAWQVVRALALKDLRAELRSRDVLGATVFFAGLVILILGFALGPDQGRLQAAAPGILWTAVAFASVLAAGRAFAVEQESGALESLTLYPVPHELLYLGKLAAHFVLLLVLAAVVTPLSLIIYDLSPGSRWPLLLLTVFLGVLGFAAVSCFYAAITVNLRAREALLPVLMFPVMVPVVLATVKSTALIVSGGLDSEITSWLGLLLVFDAVTLVVASLTFPYALEH</sequence>
<evidence type="ECO:0000256" key="10">
    <source>
        <dbReference type="ARBA" id="ARBA00022989"/>
    </source>
</evidence>
<feature type="transmembrane region" description="Helical" evidence="12">
    <location>
        <begin position="167"/>
        <end position="189"/>
    </location>
</feature>
<comment type="similarity">
    <text evidence="3">Belongs to the CcmB/CycW/HelB family.</text>
</comment>
<evidence type="ECO:0000256" key="1">
    <source>
        <dbReference type="ARBA" id="ARBA00002442"/>
    </source>
</evidence>
<feature type="transmembrane region" description="Helical" evidence="12">
    <location>
        <begin position="95"/>
        <end position="121"/>
    </location>
</feature>
<feature type="transmembrane region" description="Helical" evidence="12">
    <location>
        <begin position="24"/>
        <end position="44"/>
    </location>
</feature>
<feature type="transmembrane region" description="Helical" evidence="12">
    <location>
        <begin position="56"/>
        <end position="75"/>
    </location>
</feature>
<dbReference type="GO" id="GO:0005886">
    <property type="term" value="C:plasma membrane"/>
    <property type="evidence" value="ECO:0007669"/>
    <property type="project" value="UniProtKB-SubCell"/>
</dbReference>
<protein>
    <recommendedName>
        <fullName evidence="4">Heme exporter protein B</fullName>
    </recommendedName>
</protein>
<evidence type="ECO:0000256" key="6">
    <source>
        <dbReference type="ARBA" id="ARBA00022475"/>
    </source>
</evidence>
<keyword evidence="10 12" id="KW-1133">Transmembrane helix</keyword>
<dbReference type="GO" id="GO:1903607">
    <property type="term" value="P:cytochrome c biosynthetic process"/>
    <property type="evidence" value="ECO:0007669"/>
    <property type="project" value="TreeGrafter"/>
</dbReference>
<proteinExistence type="inferred from homology"/>
<feature type="transmembrane region" description="Helical" evidence="12">
    <location>
        <begin position="133"/>
        <end position="155"/>
    </location>
</feature>
<evidence type="ECO:0000256" key="11">
    <source>
        <dbReference type="ARBA" id="ARBA00023136"/>
    </source>
</evidence>
<evidence type="ECO:0000256" key="7">
    <source>
        <dbReference type="ARBA" id="ARBA00022519"/>
    </source>
</evidence>
<keyword evidence="6" id="KW-1003">Cell membrane</keyword>
<comment type="caution">
    <text evidence="13">The sequence shown here is derived from an EMBL/GenBank/DDBJ whole genome shotgun (WGS) entry which is preliminary data.</text>
</comment>
<evidence type="ECO:0000313" key="13">
    <source>
        <dbReference type="EMBL" id="MBB6098182.1"/>
    </source>
</evidence>
<dbReference type="InterPro" id="IPR026031">
    <property type="entry name" value="Cyt_c_CcmB_bac"/>
</dbReference>
<dbReference type="PANTHER" id="PTHR30070">
    <property type="entry name" value="HEME EXPORTER PROTEIN B"/>
    <property type="match status" value="1"/>
</dbReference>
<gene>
    <name evidence="13" type="ORF">HNR42_001607</name>
</gene>
<keyword evidence="9" id="KW-0201">Cytochrome c-type biogenesis</keyword>
<evidence type="ECO:0000313" key="14">
    <source>
        <dbReference type="Proteomes" id="UP000569951"/>
    </source>
</evidence>
<dbReference type="Proteomes" id="UP000569951">
    <property type="component" value="Unassembled WGS sequence"/>
</dbReference>
<evidence type="ECO:0000256" key="4">
    <source>
        <dbReference type="ARBA" id="ARBA00016452"/>
    </source>
</evidence>
<dbReference type="PIRSF" id="PIRSF002764">
    <property type="entry name" value="CcmB"/>
    <property type="match status" value="1"/>
</dbReference>